<organism evidence="1 2">
    <name type="scientific">Arachis hypogaea</name>
    <name type="common">Peanut</name>
    <dbReference type="NCBI Taxonomy" id="3818"/>
    <lineage>
        <taxon>Eukaryota</taxon>
        <taxon>Viridiplantae</taxon>
        <taxon>Streptophyta</taxon>
        <taxon>Embryophyta</taxon>
        <taxon>Tracheophyta</taxon>
        <taxon>Spermatophyta</taxon>
        <taxon>Magnoliopsida</taxon>
        <taxon>eudicotyledons</taxon>
        <taxon>Gunneridae</taxon>
        <taxon>Pentapetalae</taxon>
        <taxon>rosids</taxon>
        <taxon>fabids</taxon>
        <taxon>Fabales</taxon>
        <taxon>Fabaceae</taxon>
        <taxon>Papilionoideae</taxon>
        <taxon>50 kb inversion clade</taxon>
        <taxon>dalbergioids sensu lato</taxon>
        <taxon>Dalbergieae</taxon>
        <taxon>Pterocarpus clade</taxon>
        <taxon>Arachis</taxon>
    </lineage>
</organism>
<gene>
    <name evidence="1" type="ORF">Ahy_B04g069220</name>
</gene>
<protein>
    <submittedName>
        <fullName evidence="1">Uncharacterized protein</fullName>
    </submittedName>
</protein>
<dbReference type="AlphaFoldDB" id="A0A444ZC74"/>
<accession>A0A444ZC74</accession>
<evidence type="ECO:0000313" key="2">
    <source>
        <dbReference type="Proteomes" id="UP000289738"/>
    </source>
</evidence>
<sequence length="130" mass="14335">MVARLSDRPHKNIFFPLLFSAQFAILTYDSPSSPSPSHRSPSTLIVTTALTIALLRRSALIVAAPPSPSSSPSFSSSSSLCSIVSEEYTCVAEADFPIKVEDFFRYFFSDDAVNFNESLHKRCGDKEDSY</sequence>
<evidence type="ECO:0000313" key="1">
    <source>
        <dbReference type="EMBL" id="RYR11698.1"/>
    </source>
</evidence>
<proteinExistence type="predicted"/>
<dbReference type="STRING" id="3818.A0A444ZC74"/>
<keyword evidence="2" id="KW-1185">Reference proteome</keyword>
<reference evidence="1 2" key="1">
    <citation type="submission" date="2019-01" db="EMBL/GenBank/DDBJ databases">
        <title>Sequencing of cultivated peanut Arachis hypogaea provides insights into genome evolution and oil improvement.</title>
        <authorList>
            <person name="Chen X."/>
        </authorList>
    </citation>
    <scope>NUCLEOTIDE SEQUENCE [LARGE SCALE GENOMIC DNA]</scope>
    <source>
        <strain evidence="2">cv. Fuhuasheng</strain>
        <tissue evidence="1">Leaves</tissue>
    </source>
</reference>
<comment type="caution">
    <text evidence="1">The sequence shown here is derived from an EMBL/GenBank/DDBJ whole genome shotgun (WGS) entry which is preliminary data.</text>
</comment>
<dbReference type="Proteomes" id="UP000289738">
    <property type="component" value="Chromosome B04"/>
</dbReference>
<name>A0A444ZC74_ARAHY</name>
<dbReference type="EMBL" id="SDMP01000014">
    <property type="protein sequence ID" value="RYR11698.1"/>
    <property type="molecule type" value="Genomic_DNA"/>
</dbReference>